<feature type="compositionally biased region" description="Polar residues" evidence="1">
    <location>
        <begin position="1"/>
        <end position="13"/>
    </location>
</feature>
<sequence>MQANASNNVTPIRSRSLDPIVPPRADRSASQGDIDQWEREIFFQPSLQEAERRAQPAGKHVALLLALVVGFGTMGSALAEEIESTGQRPVPEVSFVESLGNWLRWLFLAGEREQADSLLKSSTENGDPNEGEPVVLPNLIP</sequence>
<dbReference type="RefSeq" id="WP_248204690.1">
    <property type="nucleotide sequence ID" value="NZ_JALNMH010000001.1"/>
</dbReference>
<feature type="region of interest" description="Disordered" evidence="1">
    <location>
        <begin position="118"/>
        <end position="141"/>
    </location>
</feature>
<dbReference type="EMBL" id="JALNMH010000001">
    <property type="protein sequence ID" value="MCK7592497.1"/>
    <property type="molecule type" value="Genomic_DNA"/>
</dbReference>
<name>A0ABT0GEP7_9GAMM</name>
<protein>
    <submittedName>
        <fullName evidence="2">Uncharacterized protein</fullName>
    </submittedName>
</protein>
<gene>
    <name evidence="2" type="ORF">M0G41_02310</name>
</gene>
<accession>A0ABT0GEP7</accession>
<organism evidence="2 3">
    <name type="scientific">Pseudomarimonas salicorniae</name>
    <dbReference type="NCBI Taxonomy" id="2933270"/>
    <lineage>
        <taxon>Bacteria</taxon>
        <taxon>Pseudomonadati</taxon>
        <taxon>Pseudomonadota</taxon>
        <taxon>Gammaproteobacteria</taxon>
        <taxon>Lysobacterales</taxon>
        <taxon>Lysobacteraceae</taxon>
        <taxon>Pseudomarimonas</taxon>
    </lineage>
</organism>
<keyword evidence="3" id="KW-1185">Reference proteome</keyword>
<comment type="caution">
    <text evidence="2">The sequence shown here is derived from an EMBL/GenBank/DDBJ whole genome shotgun (WGS) entry which is preliminary data.</text>
</comment>
<evidence type="ECO:0000313" key="3">
    <source>
        <dbReference type="Proteomes" id="UP001431449"/>
    </source>
</evidence>
<dbReference type="Proteomes" id="UP001431449">
    <property type="component" value="Unassembled WGS sequence"/>
</dbReference>
<evidence type="ECO:0000256" key="1">
    <source>
        <dbReference type="SAM" id="MobiDB-lite"/>
    </source>
</evidence>
<feature type="region of interest" description="Disordered" evidence="1">
    <location>
        <begin position="1"/>
        <end position="33"/>
    </location>
</feature>
<evidence type="ECO:0000313" key="2">
    <source>
        <dbReference type="EMBL" id="MCK7592497.1"/>
    </source>
</evidence>
<reference evidence="2" key="1">
    <citation type="submission" date="2022-04" db="EMBL/GenBank/DDBJ databases">
        <title>Lysobacter sp. CAU 1642 isolated from sea sand.</title>
        <authorList>
            <person name="Kim W."/>
        </authorList>
    </citation>
    <scope>NUCLEOTIDE SEQUENCE</scope>
    <source>
        <strain evidence="2">CAU 1642</strain>
    </source>
</reference>
<proteinExistence type="predicted"/>